<dbReference type="Gene3D" id="3.40.630.30">
    <property type="match status" value="1"/>
</dbReference>
<gene>
    <name evidence="4" type="primary">yncA</name>
    <name evidence="4" type="ORF">GCM10008088_04630</name>
</gene>
<evidence type="ECO:0000313" key="4">
    <source>
        <dbReference type="EMBL" id="GGZ46291.1"/>
    </source>
</evidence>
<dbReference type="EMBL" id="BMWY01000001">
    <property type="protein sequence ID" value="GGZ46291.1"/>
    <property type="molecule type" value="Genomic_DNA"/>
</dbReference>
<feature type="domain" description="N-acetyltransferase" evidence="3">
    <location>
        <begin position="1"/>
        <end position="162"/>
    </location>
</feature>
<dbReference type="Pfam" id="PF13420">
    <property type="entry name" value="Acetyltransf_4"/>
    <property type="match status" value="1"/>
</dbReference>
<accession>A0ABQ3BI30</accession>
<evidence type="ECO:0000259" key="3">
    <source>
        <dbReference type="PROSITE" id="PS51186"/>
    </source>
</evidence>
<comment type="caution">
    <text evidence="4">The sequence shown here is derived from an EMBL/GenBank/DDBJ whole genome shotgun (WGS) entry which is preliminary data.</text>
</comment>
<dbReference type="InterPro" id="IPR016181">
    <property type="entry name" value="Acyl_CoA_acyltransferase"/>
</dbReference>
<dbReference type="PANTHER" id="PTHR43072:SF23">
    <property type="entry name" value="UPF0039 PROTEIN C11D3.02C"/>
    <property type="match status" value="1"/>
</dbReference>
<reference evidence="5" key="1">
    <citation type="journal article" date="2019" name="Int. J. Syst. Evol. Microbiol.">
        <title>The Global Catalogue of Microorganisms (GCM) 10K type strain sequencing project: providing services to taxonomists for standard genome sequencing and annotation.</title>
        <authorList>
            <consortium name="The Broad Institute Genomics Platform"/>
            <consortium name="The Broad Institute Genome Sequencing Center for Infectious Disease"/>
            <person name="Wu L."/>
            <person name="Ma J."/>
        </authorList>
    </citation>
    <scope>NUCLEOTIDE SEQUENCE [LARGE SCALE GENOMIC DNA]</scope>
    <source>
        <strain evidence="5">KCTC 12708</strain>
    </source>
</reference>
<dbReference type="GeneID" id="94368113"/>
<dbReference type="InterPro" id="IPR017255">
    <property type="entry name" value="AcTrfase_GNAT_prd"/>
</dbReference>
<organism evidence="4 5">
    <name type="scientific">Mesonia mobilis</name>
    <dbReference type="NCBI Taxonomy" id="369791"/>
    <lineage>
        <taxon>Bacteria</taxon>
        <taxon>Pseudomonadati</taxon>
        <taxon>Bacteroidota</taxon>
        <taxon>Flavobacteriia</taxon>
        <taxon>Flavobacteriales</taxon>
        <taxon>Flavobacteriaceae</taxon>
        <taxon>Mesonia</taxon>
    </lineage>
</organism>
<evidence type="ECO:0000313" key="5">
    <source>
        <dbReference type="Proteomes" id="UP000615593"/>
    </source>
</evidence>
<keyword evidence="1" id="KW-0808">Transferase</keyword>
<keyword evidence="5" id="KW-1185">Reference proteome</keyword>
<evidence type="ECO:0000256" key="2">
    <source>
        <dbReference type="ARBA" id="ARBA00023315"/>
    </source>
</evidence>
<dbReference type="SUPFAM" id="SSF55729">
    <property type="entry name" value="Acyl-CoA N-acyltransferases (Nat)"/>
    <property type="match status" value="1"/>
</dbReference>
<dbReference type="PANTHER" id="PTHR43072">
    <property type="entry name" value="N-ACETYLTRANSFERASE"/>
    <property type="match status" value="1"/>
</dbReference>
<protein>
    <submittedName>
        <fullName evidence="4">N-acetyltransferase</fullName>
    </submittedName>
</protein>
<dbReference type="CDD" id="cd04301">
    <property type="entry name" value="NAT_SF"/>
    <property type="match status" value="1"/>
</dbReference>
<dbReference type="InterPro" id="IPR000182">
    <property type="entry name" value="GNAT_dom"/>
</dbReference>
<dbReference type="Proteomes" id="UP000615593">
    <property type="component" value="Unassembled WGS sequence"/>
</dbReference>
<dbReference type="PROSITE" id="PS51186">
    <property type="entry name" value="GNAT"/>
    <property type="match status" value="1"/>
</dbReference>
<sequence length="162" mass="19039">MIRQATLEDIPKILEIFNYHIEHTTVIYHYHKRTLAQMEAWLSQQQQLNFPVLVTEENGKLTGYGTFGQFRPHEAYQFCVEHSVYVSPDHQGKGFGKQLILALIDIAKKENYHNMVAGIDAENKFSIQFHQKLGFQEVGYLKEVGYKFDRWFDLVFLQLQLN</sequence>
<name>A0ABQ3BI30_9FLAO</name>
<keyword evidence="2" id="KW-0012">Acyltransferase</keyword>
<proteinExistence type="predicted"/>
<evidence type="ECO:0000256" key="1">
    <source>
        <dbReference type="ARBA" id="ARBA00022679"/>
    </source>
</evidence>
<dbReference type="RefSeq" id="WP_027886071.1">
    <property type="nucleotide sequence ID" value="NZ_BMWY01000001.1"/>
</dbReference>
<dbReference type="PIRSF" id="PIRSF037663">
    <property type="entry name" value="Acetyltransf_GNAT_prd"/>
    <property type="match status" value="1"/>
</dbReference>